<name>A0A511MZ35_DEIC1</name>
<sequence>MQLWALVFFCIATVLLIPLEVWLWGGIAFLTSVVLTILAREATFQRRMGILLGCILLLALSPISTETSNVKFLTLGLPFLLVVLLPPLLLRKSDPGVISFRMFPEKFSKLEFFYTVLSAPLAYFAFKLYFTLSPEVPYNWVLPAEPDDDSLLRLFIGINMVGIWDELFFVNTCFALLRSLFPFWKANIGQSVVYVSVLYDMAFRGYGPLFVLFLAITQGIMFQRSRALIYVLVVHLIVDYFLFQAIVETYYPGFKAWWHP</sequence>
<evidence type="ECO:0000313" key="4">
    <source>
        <dbReference type="Proteomes" id="UP000321306"/>
    </source>
</evidence>
<feature type="transmembrane region" description="Helical" evidence="1">
    <location>
        <begin position="6"/>
        <end position="39"/>
    </location>
</feature>
<protein>
    <recommendedName>
        <fullName evidence="2">CAAX prenyl protease 2/Lysostaphin resistance protein A-like domain-containing protein</fullName>
    </recommendedName>
</protein>
<keyword evidence="1" id="KW-0472">Membrane</keyword>
<feature type="domain" description="CAAX prenyl protease 2/Lysostaphin resistance protein A-like" evidence="2">
    <location>
        <begin position="151"/>
        <end position="240"/>
    </location>
</feature>
<feature type="transmembrane region" description="Helical" evidence="1">
    <location>
        <begin position="48"/>
        <end position="64"/>
    </location>
</feature>
<dbReference type="EMBL" id="BJXB01000003">
    <property type="protein sequence ID" value="GEM45407.1"/>
    <property type="molecule type" value="Genomic_DNA"/>
</dbReference>
<reference evidence="3 4" key="1">
    <citation type="submission" date="2019-07" db="EMBL/GenBank/DDBJ databases">
        <title>Whole genome shotgun sequence of Deinococcus cellulosilyticus NBRC 106333.</title>
        <authorList>
            <person name="Hosoyama A."/>
            <person name="Uohara A."/>
            <person name="Ohji S."/>
            <person name="Ichikawa N."/>
        </authorList>
    </citation>
    <scope>NUCLEOTIDE SEQUENCE [LARGE SCALE GENOMIC DNA]</scope>
    <source>
        <strain evidence="3 4">NBRC 106333</strain>
    </source>
</reference>
<dbReference type="Pfam" id="PF02517">
    <property type="entry name" value="Rce1-like"/>
    <property type="match status" value="1"/>
</dbReference>
<feature type="transmembrane region" description="Helical" evidence="1">
    <location>
        <begin position="111"/>
        <end position="130"/>
    </location>
</feature>
<evidence type="ECO:0000256" key="1">
    <source>
        <dbReference type="SAM" id="Phobius"/>
    </source>
</evidence>
<dbReference type="InterPro" id="IPR003675">
    <property type="entry name" value="Rce1/LyrA-like_dom"/>
</dbReference>
<organism evidence="3 4">
    <name type="scientific">Deinococcus cellulosilyticus (strain DSM 18568 / NBRC 106333 / KACC 11606 / 5516J-15)</name>
    <dbReference type="NCBI Taxonomy" id="1223518"/>
    <lineage>
        <taxon>Bacteria</taxon>
        <taxon>Thermotogati</taxon>
        <taxon>Deinococcota</taxon>
        <taxon>Deinococci</taxon>
        <taxon>Deinococcales</taxon>
        <taxon>Deinococcaceae</taxon>
        <taxon>Deinococcus</taxon>
    </lineage>
</organism>
<feature type="transmembrane region" description="Helical" evidence="1">
    <location>
        <begin position="227"/>
        <end position="247"/>
    </location>
</feature>
<accession>A0A511MZ35</accession>
<comment type="caution">
    <text evidence="3">The sequence shown here is derived from an EMBL/GenBank/DDBJ whole genome shotgun (WGS) entry which is preliminary data.</text>
</comment>
<dbReference type="GO" id="GO:0004175">
    <property type="term" value="F:endopeptidase activity"/>
    <property type="evidence" value="ECO:0007669"/>
    <property type="project" value="UniProtKB-ARBA"/>
</dbReference>
<keyword evidence="1" id="KW-0812">Transmembrane</keyword>
<keyword evidence="4" id="KW-1185">Reference proteome</keyword>
<dbReference type="Proteomes" id="UP000321306">
    <property type="component" value="Unassembled WGS sequence"/>
</dbReference>
<feature type="transmembrane region" description="Helical" evidence="1">
    <location>
        <begin position="70"/>
        <end position="90"/>
    </location>
</feature>
<proteinExistence type="predicted"/>
<evidence type="ECO:0000259" key="2">
    <source>
        <dbReference type="Pfam" id="PF02517"/>
    </source>
</evidence>
<dbReference type="GO" id="GO:0080120">
    <property type="term" value="P:CAAX-box protein maturation"/>
    <property type="evidence" value="ECO:0007669"/>
    <property type="project" value="UniProtKB-ARBA"/>
</dbReference>
<keyword evidence="1" id="KW-1133">Transmembrane helix</keyword>
<dbReference type="AlphaFoldDB" id="A0A511MZ35"/>
<gene>
    <name evidence="3" type="ORF">DC3_10420</name>
</gene>
<dbReference type="RefSeq" id="WP_146882866.1">
    <property type="nucleotide sequence ID" value="NZ_BJXB01000003.1"/>
</dbReference>
<evidence type="ECO:0000313" key="3">
    <source>
        <dbReference type="EMBL" id="GEM45407.1"/>
    </source>
</evidence>
<dbReference type="OrthoDB" id="3078181at2"/>